<feature type="chain" id="PRO_5036896930" description="SCP domain-containing protein" evidence="4">
    <location>
        <begin position="16"/>
        <end position="589"/>
    </location>
</feature>
<keyword evidence="4" id="KW-0732">Signal</keyword>
<dbReference type="SUPFAM" id="SSF55797">
    <property type="entry name" value="PR-1-like"/>
    <property type="match status" value="1"/>
</dbReference>
<dbReference type="EMBL" id="JH668447">
    <property type="protein sequence ID" value="KAG6453605.1"/>
    <property type="molecule type" value="Genomic_DNA"/>
</dbReference>
<evidence type="ECO:0000256" key="1">
    <source>
        <dbReference type="ARBA" id="ARBA00004613"/>
    </source>
</evidence>
<feature type="domain" description="SCP" evidence="5">
    <location>
        <begin position="56"/>
        <end position="220"/>
    </location>
</feature>
<dbReference type="InterPro" id="IPR035940">
    <property type="entry name" value="CAP_sf"/>
</dbReference>
<organism evidence="6 7">
    <name type="scientific">Manduca sexta</name>
    <name type="common">Tobacco hawkmoth</name>
    <name type="synonym">Tobacco hornworm</name>
    <dbReference type="NCBI Taxonomy" id="7130"/>
    <lineage>
        <taxon>Eukaryota</taxon>
        <taxon>Metazoa</taxon>
        <taxon>Ecdysozoa</taxon>
        <taxon>Arthropoda</taxon>
        <taxon>Hexapoda</taxon>
        <taxon>Insecta</taxon>
        <taxon>Pterygota</taxon>
        <taxon>Neoptera</taxon>
        <taxon>Endopterygota</taxon>
        <taxon>Lepidoptera</taxon>
        <taxon>Glossata</taxon>
        <taxon>Ditrysia</taxon>
        <taxon>Bombycoidea</taxon>
        <taxon>Sphingidae</taxon>
        <taxon>Sphinginae</taxon>
        <taxon>Sphingini</taxon>
        <taxon>Manduca</taxon>
    </lineage>
</organism>
<reference evidence="6" key="1">
    <citation type="journal article" date="2016" name="Insect Biochem. Mol. Biol.">
        <title>Multifaceted biological insights from a draft genome sequence of the tobacco hornworm moth, Manduca sexta.</title>
        <authorList>
            <person name="Kanost M.R."/>
            <person name="Arrese E.L."/>
            <person name="Cao X."/>
            <person name="Chen Y.R."/>
            <person name="Chellapilla S."/>
            <person name="Goldsmith M.R."/>
            <person name="Grosse-Wilde E."/>
            <person name="Heckel D.G."/>
            <person name="Herndon N."/>
            <person name="Jiang H."/>
            <person name="Papanicolaou A."/>
            <person name="Qu J."/>
            <person name="Soulages J.L."/>
            <person name="Vogel H."/>
            <person name="Walters J."/>
            <person name="Waterhouse R.M."/>
            <person name="Ahn S.J."/>
            <person name="Almeida F.C."/>
            <person name="An C."/>
            <person name="Aqrawi P."/>
            <person name="Bretschneider A."/>
            <person name="Bryant W.B."/>
            <person name="Bucks S."/>
            <person name="Chao H."/>
            <person name="Chevignon G."/>
            <person name="Christen J.M."/>
            <person name="Clarke D.F."/>
            <person name="Dittmer N.T."/>
            <person name="Ferguson L.C.F."/>
            <person name="Garavelou S."/>
            <person name="Gordon K.H.J."/>
            <person name="Gunaratna R.T."/>
            <person name="Han Y."/>
            <person name="Hauser F."/>
            <person name="He Y."/>
            <person name="Heidel-Fischer H."/>
            <person name="Hirsh A."/>
            <person name="Hu Y."/>
            <person name="Jiang H."/>
            <person name="Kalra D."/>
            <person name="Klinner C."/>
            <person name="Konig C."/>
            <person name="Kovar C."/>
            <person name="Kroll A.R."/>
            <person name="Kuwar S.S."/>
            <person name="Lee S.L."/>
            <person name="Lehman R."/>
            <person name="Li K."/>
            <person name="Li Z."/>
            <person name="Liang H."/>
            <person name="Lovelace S."/>
            <person name="Lu Z."/>
            <person name="Mansfield J.H."/>
            <person name="McCulloch K.J."/>
            <person name="Mathew T."/>
            <person name="Morton B."/>
            <person name="Muzny D.M."/>
            <person name="Neunemann D."/>
            <person name="Ongeri F."/>
            <person name="Pauchet Y."/>
            <person name="Pu L.L."/>
            <person name="Pyrousis I."/>
            <person name="Rao X.J."/>
            <person name="Redding A."/>
            <person name="Roesel C."/>
            <person name="Sanchez-Gracia A."/>
            <person name="Schaack S."/>
            <person name="Shukla A."/>
            <person name="Tetreau G."/>
            <person name="Wang Y."/>
            <person name="Xiong G.H."/>
            <person name="Traut W."/>
            <person name="Walsh T.K."/>
            <person name="Worley K.C."/>
            <person name="Wu D."/>
            <person name="Wu W."/>
            <person name="Wu Y.Q."/>
            <person name="Zhang X."/>
            <person name="Zou Z."/>
            <person name="Zucker H."/>
            <person name="Briscoe A.D."/>
            <person name="Burmester T."/>
            <person name="Clem R.J."/>
            <person name="Feyereisen R."/>
            <person name="Grimmelikhuijzen C.J.P."/>
            <person name="Hamodrakas S.J."/>
            <person name="Hansson B.S."/>
            <person name="Huguet E."/>
            <person name="Jermiin L.S."/>
            <person name="Lan Q."/>
            <person name="Lehman H.K."/>
            <person name="Lorenzen M."/>
            <person name="Merzendorfer H."/>
            <person name="Michalopoulos I."/>
            <person name="Morton D.B."/>
            <person name="Muthukrishnan S."/>
            <person name="Oakeshott J.G."/>
            <person name="Palmer W."/>
            <person name="Park Y."/>
            <person name="Passarelli A.L."/>
            <person name="Rozas J."/>
            <person name="Schwartz L.M."/>
            <person name="Smith W."/>
            <person name="Southgate A."/>
            <person name="Vilcinskas A."/>
            <person name="Vogt R."/>
            <person name="Wang P."/>
            <person name="Werren J."/>
            <person name="Yu X.Q."/>
            <person name="Zhou J.J."/>
            <person name="Brown S.J."/>
            <person name="Scherer S.E."/>
            <person name="Richards S."/>
            <person name="Blissard G.W."/>
        </authorList>
    </citation>
    <scope>NUCLEOTIDE SEQUENCE</scope>
</reference>
<keyword evidence="7" id="KW-1185">Reference proteome</keyword>
<accession>A0A922CNM3</accession>
<proteinExistence type="predicted"/>
<gene>
    <name evidence="6" type="ORF">O3G_MSEX008227</name>
</gene>
<evidence type="ECO:0000256" key="4">
    <source>
        <dbReference type="SAM" id="SignalP"/>
    </source>
</evidence>
<feature type="region of interest" description="Disordered" evidence="3">
    <location>
        <begin position="522"/>
        <end position="549"/>
    </location>
</feature>
<evidence type="ECO:0000256" key="3">
    <source>
        <dbReference type="SAM" id="MobiDB-lite"/>
    </source>
</evidence>
<comment type="caution">
    <text evidence="6">The sequence shown here is derived from an EMBL/GenBank/DDBJ whole genome shotgun (WGS) entry which is preliminary data.</text>
</comment>
<dbReference type="PRINTS" id="PR00837">
    <property type="entry name" value="V5TPXLIKE"/>
</dbReference>
<reference evidence="6" key="2">
    <citation type="submission" date="2020-12" db="EMBL/GenBank/DDBJ databases">
        <authorList>
            <person name="Kanost M."/>
        </authorList>
    </citation>
    <scope>NUCLEOTIDE SEQUENCE</scope>
</reference>
<dbReference type="PANTHER" id="PTHR10334">
    <property type="entry name" value="CYSTEINE-RICH SECRETORY PROTEIN-RELATED"/>
    <property type="match status" value="1"/>
</dbReference>
<dbReference type="AlphaFoldDB" id="A0A922CNM3"/>
<dbReference type="InterPro" id="IPR002413">
    <property type="entry name" value="V5_allergen-like"/>
</dbReference>
<dbReference type="SMART" id="SM00198">
    <property type="entry name" value="SCP"/>
    <property type="match status" value="1"/>
</dbReference>
<comment type="subcellular location">
    <subcellularLocation>
        <location evidence="1">Secreted</location>
    </subcellularLocation>
</comment>
<dbReference type="Pfam" id="PF00188">
    <property type="entry name" value="CAP"/>
    <property type="match status" value="1"/>
</dbReference>
<evidence type="ECO:0000313" key="6">
    <source>
        <dbReference type="EMBL" id="KAG6453605.1"/>
    </source>
</evidence>
<keyword evidence="2" id="KW-0964">Secreted</keyword>
<dbReference type="CDD" id="cd05380">
    <property type="entry name" value="CAP_euk"/>
    <property type="match status" value="1"/>
</dbReference>
<name>A0A922CNM3_MANSE</name>
<feature type="signal peptide" evidence="4">
    <location>
        <begin position="1"/>
        <end position="15"/>
    </location>
</feature>
<sequence length="589" mass="66595">MQCVALLVVISAASCSRVNYCGSKICGHINAHTFCQYPEGPSPNCMGYIEAPITNDEKVRLIARLNRRRSEAARGRLRRLPPAGNMLKLRWVEELAREAQRWADQCRPVSTPEERDICRDLYSVSVGQCVASVVGEAPGLRVESMIDLWHMQAMLYRGNVTSYIPATNKAAYYGDFAQMLWAKTYMVGCGRSRFMAPWRGRLRSTERLVCNFAPRGPPAAHALWTPGPAAAACETRSLPDPLLTALCTYQPEFMNNYEVDNTMTIEEYVTLNTVLEIEANESLNFHGSMDEIFLTKMAMLAMSNVVIGTERNNYIQKRDVADIVLLEDAKADLYKIAYVTELHNVTLATLPSVKDKSRKRTKKISLIGRPKTYNMEDLNVIKYENVHKMIEEAPITEKDLYTDYEFKEVDDVTDTTSIEAKIPLVTGDNESNVKEMEIRTTTTVMSENDTLVVKRLKNAMLNNTLMYTNNETNVIDNIEDFLNDSETVRALQDALDRMERTLGPTPQGQGKVRRDLRDITEELESDENSNYKQTDSPPEVKSNKTNDRGPMMNMVLKYMPYLKHYEKEILGNGAGCATPGLLVLTLFFV</sequence>
<dbReference type="Gene3D" id="3.40.33.10">
    <property type="entry name" value="CAP"/>
    <property type="match status" value="1"/>
</dbReference>
<evidence type="ECO:0000259" key="5">
    <source>
        <dbReference type="SMART" id="SM00198"/>
    </source>
</evidence>
<dbReference type="GO" id="GO:0005576">
    <property type="term" value="C:extracellular region"/>
    <property type="evidence" value="ECO:0007669"/>
    <property type="project" value="UniProtKB-SubCell"/>
</dbReference>
<dbReference type="InterPro" id="IPR014044">
    <property type="entry name" value="CAP_dom"/>
</dbReference>
<dbReference type="Proteomes" id="UP000791440">
    <property type="component" value="Unassembled WGS sequence"/>
</dbReference>
<dbReference type="InterPro" id="IPR001283">
    <property type="entry name" value="CRISP-related"/>
</dbReference>
<dbReference type="PRINTS" id="PR00838">
    <property type="entry name" value="V5ALLERGEN"/>
</dbReference>
<evidence type="ECO:0000313" key="7">
    <source>
        <dbReference type="Proteomes" id="UP000791440"/>
    </source>
</evidence>
<evidence type="ECO:0000256" key="2">
    <source>
        <dbReference type="ARBA" id="ARBA00022525"/>
    </source>
</evidence>
<protein>
    <recommendedName>
        <fullName evidence="5">SCP domain-containing protein</fullName>
    </recommendedName>
</protein>